<name>A0A5R9L1P4_9BACT</name>
<comment type="subcellular location">
    <subcellularLocation>
        <location evidence="1">Cell outer membrane</location>
    </subcellularLocation>
</comment>
<gene>
    <name evidence="9" type="ORF">FEN17_00740</name>
</gene>
<keyword evidence="3 6" id="KW-0732">Signal</keyword>
<feature type="signal peptide" evidence="6">
    <location>
        <begin position="1"/>
        <end position="21"/>
    </location>
</feature>
<dbReference type="SUPFAM" id="SSF48452">
    <property type="entry name" value="TPR-like"/>
    <property type="match status" value="1"/>
</dbReference>
<protein>
    <submittedName>
        <fullName evidence="9">RagB/SusD family nutrient uptake outer membrane protein</fullName>
    </submittedName>
</protein>
<evidence type="ECO:0000256" key="6">
    <source>
        <dbReference type="SAM" id="SignalP"/>
    </source>
</evidence>
<evidence type="ECO:0000313" key="9">
    <source>
        <dbReference type="EMBL" id="TLV02200.1"/>
    </source>
</evidence>
<organism evidence="9 10">
    <name type="scientific">Dyadobacter luticola</name>
    <dbReference type="NCBI Taxonomy" id="1979387"/>
    <lineage>
        <taxon>Bacteria</taxon>
        <taxon>Pseudomonadati</taxon>
        <taxon>Bacteroidota</taxon>
        <taxon>Cytophagia</taxon>
        <taxon>Cytophagales</taxon>
        <taxon>Spirosomataceae</taxon>
        <taxon>Dyadobacter</taxon>
    </lineage>
</organism>
<dbReference type="Proteomes" id="UP000306402">
    <property type="component" value="Unassembled WGS sequence"/>
</dbReference>
<evidence type="ECO:0000256" key="1">
    <source>
        <dbReference type="ARBA" id="ARBA00004442"/>
    </source>
</evidence>
<dbReference type="RefSeq" id="WP_138363409.1">
    <property type="nucleotide sequence ID" value="NZ_VCEJ01000002.1"/>
</dbReference>
<evidence type="ECO:0000256" key="5">
    <source>
        <dbReference type="ARBA" id="ARBA00023237"/>
    </source>
</evidence>
<comment type="caution">
    <text evidence="9">The sequence shown here is derived from an EMBL/GenBank/DDBJ whole genome shotgun (WGS) entry which is preliminary data.</text>
</comment>
<feature type="chain" id="PRO_5024453456" evidence="6">
    <location>
        <begin position="22"/>
        <end position="559"/>
    </location>
</feature>
<keyword evidence="10" id="KW-1185">Reference proteome</keyword>
<dbReference type="Pfam" id="PF07980">
    <property type="entry name" value="SusD_RagB"/>
    <property type="match status" value="1"/>
</dbReference>
<evidence type="ECO:0000256" key="3">
    <source>
        <dbReference type="ARBA" id="ARBA00022729"/>
    </source>
</evidence>
<feature type="domain" description="SusD-like N-terminal" evidence="8">
    <location>
        <begin position="98"/>
        <end position="221"/>
    </location>
</feature>
<dbReference type="Gene3D" id="1.25.40.390">
    <property type="match status" value="1"/>
</dbReference>
<evidence type="ECO:0000256" key="4">
    <source>
        <dbReference type="ARBA" id="ARBA00023136"/>
    </source>
</evidence>
<evidence type="ECO:0000259" key="8">
    <source>
        <dbReference type="Pfam" id="PF14322"/>
    </source>
</evidence>
<keyword evidence="5" id="KW-0998">Cell outer membrane</keyword>
<dbReference type="InterPro" id="IPR012944">
    <property type="entry name" value="SusD_RagB_dom"/>
</dbReference>
<dbReference type="PROSITE" id="PS51257">
    <property type="entry name" value="PROKAR_LIPOPROTEIN"/>
    <property type="match status" value="1"/>
</dbReference>
<dbReference type="OrthoDB" id="5694214at2"/>
<evidence type="ECO:0000256" key="2">
    <source>
        <dbReference type="ARBA" id="ARBA00006275"/>
    </source>
</evidence>
<dbReference type="EMBL" id="VCEJ01000002">
    <property type="protein sequence ID" value="TLV02200.1"/>
    <property type="molecule type" value="Genomic_DNA"/>
</dbReference>
<evidence type="ECO:0000313" key="10">
    <source>
        <dbReference type="Proteomes" id="UP000306402"/>
    </source>
</evidence>
<comment type="similarity">
    <text evidence="2">Belongs to the SusD family.</text>
</comment>
<dbReference type="AlphaFoldDB" id="A0A5R9L1P4"/>
<dbReference type="Pfam" id="PF14322">
    <property type="entry name" value="SusD-like_3"/>
    <property type="match status" value="1"/>
</dbReference>
<dbReference type="InterPro" id="IPR011990">
    <property type="entry name" value="TPR-like_helical_dom_sf"/>
</dbReference>
<evidence type="ECO:0000259" key="7">
    <source>
        <dbReference type="Pfam" id="PF07980"/>
    </source>
</evidence>
<dbReference type="GO" id="GO:0009279">
    <property type="term" value="C:cell outer membrane"/>
    <property type="evidence" value="ECO:0007669"/>
    <property type="project" value="UniProtKB-SubCell"/>
</dbReference>
<dbReference type="InterPro" id="IPR033985">
    <property type="entry name" value="SusD-like_N"/>
</dbReference>
<keyword evidence="4" id="KW-0472">Membrane</keyword>
<feature type="domain" description="RagB/SusD" evidence="7">
    <location>
        <begin position="291"/>
        <end position="551"/>
    </location>
</feature>
<sequence length="559" mass="61993">MKNIQHLLFRTFLLVSVIAAASCSEDFLERPPVDSIVDAGFYQTDDQVLASTALLYSKVWFDYNDKASYNLGDFRAGTAFSAYNDRGNVLFNTTGNTPENGSAWRSFFIVVGQSNLAISNINQYAGAGVSPTVKKMAIAEARFMRAVAYRSLVMNWGAVPVIENNLELLSDTSVTRNTPESVWKFLTSEMRQVAEDLPETPLRPGRVTRWSAEGMLARFYLTRAGVESGGSGPRNQTFLDSAKYYSERVITQSGLSLLKNYGDLFLFPYDNNSESLFSLQWVYSPGSWGTQNSTPAYLAYSPDIANGDGWGGDKGATWWMISQYEGIKATATGLQGRTVDQRLKATFMLPGASYPEITQTIPGGEQRLVYPFNGTDNNFVAIKKYLTGKAKDVGGLSASQNYGNDTYMMRLAEMYLVYAEAVLGNNASTNDATALKYFNLVHMRAGLPIFEGPLTFDVIFKERLVEFAMEGMAWYDLVSLHYYNAAKAYSILNSQDRGLFFAAPDHFPNPTSWTFTKTSWATTERTIDANSGNFLLPIPSAELSQAPNLQKPAVDYYAK</sequence>
<proteinExistence type="inferred from homology"/>
<reference evidence="9 10" key="1">
    <citation type="submission" date="2019-05" db="EMBL/GenBank/DDBJ databases">
        <authorList>
            <person name="Qu J.-H."/>
        </authorList>
    </citation>
    <scope>NUCLEOTIDE SEQUENCE [LARGE SCALE GENOMIC DNA]</scope>
    <source>
        <strain evidence="9 10">T17</strain>
    </source>
</reference>
<accession>A0A5R9L1P4</accession>